<evidence type="ECO:0008006" key="4">
    <source>
        <dbReference type="Google" id="ProtNLM"/>
    </source>
</evidence>
<sequence>MSDTEGEDEVVEADDPSDLDYSIDLSGDATPVISGNPPDWFTDADAQILFVMYTGLVLTPSIIADNTEITRQTVGKRLNTLRAAGFVEKLDRGKYQITRDGAFVVSGDLELYDNTDRSPPEEYL</sequence>
<dbReference type="Gene3D" id="1.10.10.10">
    <property type="entry name" value="Winged helix-like DNA-binding domain superfamily/Winged helix DNA-binding domain"/>
    <property type="match status" value="1"/>
</dbReference>
<reference evidence="2 3" key="1">
    <citation type="submission" date="2017-06" db="EMBL/GenBank/DDBJ databases">
        <authorList>
            <person name="Kim H.J."/>
            <person name="Triplett B.A."/>
        </authorList>
    </citation>
    <scope>NUCLEOTIDE SEQUENCE [LARGE SCALE GENOMIC DNA]</scope>
    <source>
        <strain evidence="2 3">DSM 8800</strain>
    </source>
</reference>
<dbReference type="RefSeq" id="WP_143420350.1">
    <property type="nucleotide sequence ID" value="NZ_FZNQ01000004.1"/>
</dbReference>
<dbReference type="OrthoDB" id="341272at2157"/>
<proteinExistence type="predicted"/>
<keyword evidence="3" id="KW-1185">Reference proteome</keyword>
<gene>
    <name evidence="2" type="ORF">SAMN06264855_104135</name>
</gene>
<dbReference type="EMBL" id="FZNQ01000004">
    <property type="protein sequence ID" value="SNR38340.1"/>
    <property type="molecule type" value="Genomic_DNA"/>
</dbReference>
<feature type="region of interest" description="Disordered" evidence="1">
    <location>
        <begin position="1"/>
        <end position="21"/>
    </location>
</feature>
<dbReference type="Proteomes" id="UP000198397">
    <property type="component" value="Unassembled WGS sequence"/>
</dbReference>
<evidence type="ECO:0000256" key="1">
    <source>
        <dbReference type="SAM" id="MobiDB-lite"/>
    </source>
</evidence>
<dbReference type="InterPro" id="IPR036390">
    <property type="entry name" value="WH_DNA-bd_sf"/>
</dbReference>
<dbReference type="InterPro" id="IPR036388">
    <property type="entry name" value="WH-like_DNA-bd_sf"/>
</dbReference>
<organism evidence="2 3">
    <name type="scientific">Halorubrum vacuolatum</name>
    <name type="common">Natronobacterium vacuolatum</name>
    <dbReference type="NCBI Taxonomy" id="63740"/>
    <lineage>
        <taxon>Archaea</taxon>
        <taxon>Methanobacteriati</taxon>
        <taxon>Methanobacteriota</taxon>
        <taxon>Stenosarchaea group</taxon>
        <taxon>Halobacteria</taxon>
        <taxon>Halobacteriales</taxon>
        <taxon>Haloferacaceae</taxon>
        <taxon>Halorubrum</taxon>
    </lineage>
</organism>
<dbReference type="AlphaFoldDB" id="A0A238VVL1"/>
<evidence type="ECO:0000313" key="2">
    <source>
        <dbReference type="EMBL" id="SNR38340.1"/>
    </source>
</evidence>
<accession>A0A238VVL1</accession>
<protein>
    <recommendedName>
        <fullName evidence="4">MarR family protein</fullName>
    </recommendedName>
</protein>
<name>A0A238VVL1_HALVU</name>
<dbReference type="SUPFAM" id="SSF46785">
    <property type="entry name" value="Winged helix' DNA-binding domain"/>
    <property type="match status" value="1"/>
</dbReference>
<evidence type="ECO:0000313" key="3">
    <source>
        <dbReference type="Proteomes" id="UP000198397"/>
    </source>
</evidence>
<feature type="compositionally biased region" description="Acidic residues" evidence="1">
    <location>
        <begin position="1"/>
        <end position="18"/>
    </location>
</feature>